<evidence type="ECO:0000313" key="4">
    <source>
        <dbReference type="Proteomes" id="UP001634394"/>
    </source>
</evidence>
<feature type="binding site" evidence="1">
    <location>
        <position position="46"/>
    </location>
    <ligand>
        <name>Zn(2+)</name>
        <dbReference type="ChEBI" id="CHEBI:29105"/>
        <note>catalytic</note>
    </ligand>
</feature>
<keyword evidence="1" id="KW-0479">Metal-binding</keyword>
<sequence length="153" mass="17342">YEMYKDSIDKSGIGGVSPIAGVCDVNDKVSLIQSKHYYRTVMTATHELGHNLGAFHDGTADAKECNADERYIMHHRVYKLTGTTPYSRNAWLFSSCSVKSFKETLLSRDCVKAPGSVYDRSEWMMFMKNQPAYVFSLTMQCYLIYGPQHVPFG</sequence>
<accession>A0ABD3Y376</accession>
<dbReference type="PROSITE" id="PS50215">
    <property type="entry name" value="ADAM_MEPRO"/>
    <property type="match status" value="1"/>
</dbReference>
<feature type="non-terminal residue" evidence="3">
    <location>
        <position position="153"/>
    </location>
</feature>
<organism evidence="3 4">
    <name type="scientific">Sinanodonta woodiana</name>
    <name type="common">Chinese pond mussel</name>
    <name type="synonym">Anodonta woodiana</name>
    <dbReference type="NCBI Taxonomy" id="1069815"/>
    <lineage>
        <taxon>Eukaryota</taxon>
        <taxon>Metazoa</taxon>
        <taxon>Spiralia</taxon>
        <taxon>Lophotrochozoa</taxon>
        <taxon>Mollusca</taxon>
        <taxon>Bivalvia</taxon>
        <taxon>Autobranchia</taxon>
        <taxon>Heteroconchia</taxon>
        <taxon>Palaeoheterodonta</taxon>
        <taxon>Unionida</taxon>
        <taxon>Unionoidea</taxon>
        <taxon>Unionidae</taxon>
        <taxon>Unioninae</taxon>
        <taxon>Sinanodonta</taxon>
    </lineage>
</organism>
<reference evidence="3 4" key="1">
    <citation type="submission" date="2024-11" db="EMBL/GenBank/DDBJ databases">
        <title>Chromosome-level genome assembly of the freshwater bivalve Anodonta woodiana.</title>
        <authorList>
            <person name="Chen X."/>
        </authorList>
    </citation>
    <scope>NUCLEOTIDE SEQUENCE [LARGE SCALE GENOMIC DNA]</scope>
    <source>
        <strain evidence="3">MN2024</strain>
        <tissue evidence="3">Gills</tissue>
    </source>
</reference>
<comment type="caution">
    <text evidence="1">Lacks conserved residue(s) required for the propagation of feature annotation.</text>
</comment>
<proteinExistence type="predicted"/>
<evidence type="ECO:0000313" key="3">
    <source>
        <dbReference type="EMBL" id="KAL3892120.1"/>
    </source>
</evidence>
<name>A0ABD3Y376_SINWO</name>
<feature type="binding site" evidence="1">
    <location>
        <position position="50"/>
    </location>
    <ligand>
        <name>Zn(2+)</name>
        <dbReference type="ChEBI" id="CHEBI:29105"/>
        <note>catalytic</note>
    </ligand>
</feature>
<dbReference type="Proteomes" id="UP001634394">
    <property type="component" value="Unassembled WGS sequence"/>
</dbReference>
<feature type="binding site" evidence="1">
    <location>
        <position position="56"/>
    </location>
    <ligand>
        <name>Zn(2+)</name>
        <dbReference type="ChEBI" id="CHEBI:29105"/>
        <note>catalytic</note>
    </ligand>
</feature>
<dbReference type="GO" id="GO:0046872">
    <property type="term" value="F:metal ion binding"/>
    <property type="evidence" value="ECO:0007669"/>
    <property type="project" value="UniProtKB-KW"/>
</dbReference>
<feature type="active site" evidence="1">
    <location>
        <position position="47"/>
    </location>
</feature>
<dbReference type="Pfam" id="PF13582">
    <property type="entry name" value="Reprolysin_3"/>
    <property type="match status" value="1"/>
</dbReference>
<dbReference type="EMBL" id="JBJQND010000001">
    <property type="protein sequence ID" value="KAL3892120.1"/>
    <property type="molecule type" value="Genomic_DNA"/>
</dbReference>
<evidence type="ECO:0000259" key="2">
    <source>
        <dbReference type="PROSITE" id="PS50215"/>
    </source>
</evidence>
<dbReference type="PANTHER" id="PTHR11905">
    <property type="entry name" value="ADAM A DISINTEGRIN AND METALLOPROTEASE DOMAIN"/>
    <property type="match status" value="1"/>
</dbReference>
<keyword evidence="1" id="KW-0862">Zinc</keyword>
<gene>
    <name evidence="3" type="ORF">ACJMK2_004357</name>
</gene>
<evidence type="ECO:0000256" key="1">
    <source>
        <dbReference type="PROSITE-ProRule" id="PRU00276"/>
    </source>
</evidence>
<dbReference type="Gene3D" id="3.40.390.10">
    <property type="entry name" value="Collagenase (Catalytic Domain)"/>
    <property type="match status" value="1"/>
</dbReference>
<dbReference type="PANTHER" id="PTHR11905:SF159">
    <property type="entry name" value="ADAM METALLOPROTEASE"/>
    <property type="match status" value="1"/>
</dbReference>
<dbReference type="InterPro" id="IPR024079">
    <property type="entry name" value="MetalloPept_cat_dom_sf"/>
</dbReference>
<dbReference type="SUPFAM" id="SSF55486">
    <property type="entry name" value="Metalloproteases ('zincins'), catalytic domain"/>
    <property type="match status" value="1"/>
</dbReference>
<feature type="domain" description="Peptidase M12B" evidence="2">
    <location>
        <begin position="1"/>
        <end position="105"/>
    </location>
</feature>
<protein>
    <recommendedName>
        <fullName evidence="2">Peptidase M12B domain-containing protein</fullName>
    </recommendedName>
</protein>
<dbReference type="InterPro" id="IPR001590">
    <property type="entry name" value="Peptidase_M12B"/>
</dbReference>
<keyword evidence="4" id="KW-1185">Reference proteome</keyword>
<feature type="non-terminal residue" evidence="3">
    <location>
        <position position="1"/>
    </location>
</feature>
<comment type="caution">
    <text evidence="3">The sequence shown here is derived from an EMBL/GenBank/DDBJ whole genome shotgun (WGS) entry which is preliminary data.</text>
</comment>
<dbReference type="AlphaFoldDB" id="A0ABD3Y376"/>